<evidence type="ECO:0000256" key="1">
    <source>
        <dbReference type="SAM" id="Phobius"/>
    </source>
</evidence>
<proteinExistence type="predicted"/>
<dbReference type="Proteomes" id="UP000611723">
    <property type="component" value="Unassembled WGS sequence"/>
</dbReference>
<dbReference type="InterPro" id="IPR009937">
    <property type="entry name" value="Phage_holin_3_6"/>
</dbReference>
<sequence>MFDKAKIDELTSNLKQFVKTNIKLAKLEATERATTIAPNVIALSIIALVLYLVLLFLSIGLSLYLSELLESTYGGFLIMGGFYLLVGIIFILGRKKILRNPIRDLIIKSIFRNY</sequence>
<gene>
    <name evidence="2" type="ORF">JKA74_04445</name>
</gene>
<protein>
    <submittedName>
        <fullName evidence="2">Phage holin family protein</fullName>
    </submittedName>
</protein>
<accession>A0A934WWL9</accession>
<comment type="caution">
    <text evidence="2">The sequence shown here is derived from an EMBL/GenBank/DDBJ whole genome shotgun (WGS) entry which is preliminary data.</text>
</comment>
<keyword evidence="1" id="KW-1133">Transmembrane helix</keyword>
<keyword evidence="1" id="KW-0812">Transmembrane</keyword>
<dbReference type="EMBL" id="JAEQBW010000001">
    <property type="protein sequence ID" value="MBK6264276.1"/>
    <property type="molecule type" value="Genomic_DNA"/>
</dbReference>
<evidence type="ECO:0000313" key="3">
    <source>
        <dbReference type="Proteomes" id="UP000611723"/>
    </source>
</evidence>
<dbReference type="Pfam" id="PF07332">
    <property type="entry name" value="Phage_holin_3_6"/>
    <property type="match status" value="1"/>
</dbReference>
<keyword evidence="1" id="KW-0472">Membrane</keyword>
<dbReference type="RefSeq" id="WP_201429943.1">
    <property type="nucleotide sequence ID" value="NZ_JAEQBW010000001.1"/>
</dbReference>
<feature type="transmembrane region" description="Helical" evidence="1">
    <location>
        <begin position="40"/>
        <end position="65"/>
    </location>
</feature>
<feature type="transmembrane region" description="Helical" evidence="1">
    <location>
        <begin position="71"/>
        <end position="93"/>
    </location>
</feature>
<organism evidence="2 3">
    <name type="scientific">Marivirga aurantiaca</name>
    <dbReference type="NCBI Taxonomy" id="2802615"/>
    <lineage>
        <taxon>Bacteria</taxon>
        <taxon>Pseudomonadati</taxon>
        <taxon>Bacteroidota</taxon>
        <taxon>Cytophagia</taxon>
        <taxon>Cytophagales</taxon>
        <taxon>Marivirgaceae</taxon>
        <taxon>Marivirga</taxon>
    </lineage>
</organism>
<dbReference type="AlphaFoldDB" id="A0A934WWL9"/>
<keyword evidence="3" id="KW-1185">Reference proteome</keyword>
<name>A0A934WWL9_9BACT</name>
<reference evidence="2" key="1">
    <citation type="submission" date="2021-01" db="EMBL/GenBank/DDBJ databases">
        <title>Marivirga aurantiaca sp. nov., isolated from intertidal surface sediments.</title>
        <authorList>
            <person name="Zhang M."/>
        </authorList>
    </citation>
    <scope>NUCLEOTIDE SEQUENCE</scope>
    <source>
        <strain evidence="2">S37H4</strain>
    </source>
</reference>
<evidence type="ECO:0000313" key="2">
    <source>
        <dbReference type="EMBL" id="MBK6264276.1"/>
    </source>
</evidence>